<dbReference type="GO" id="GO:0015031">
    <property type="term" value="P:protein transport"/>
    <property type="evidence" value="ECO:0007669"/>
    <property type="project" value="UniProtKB-KW"/>
</dbReference>
<organism evidence="11 13">
    <name type="scientific">Phocaeicola vulgatus</name>
    <name type="common">Bacteroides vulgatus</name>
    <dbReference type="NCBI Taxonomy" id="821"/>
    <lineage>
        <taxon>Bacteria</taxon>
        <taxon>Pseudomonadati</taxon>
        <taxon>Bacteroidota</taxon>
        <taxon>Bacteroidia</taxon>
        <taxon>Bacteroidales</taxon>
        <taxon>Bacteroidaceae</taxon>
        <taxon>Phocaeicola</taxon>
    </lineage>
</organism>
<evidence type="ECO:0000256" key="1">
    <source>
        <dbReference type="ARBA" id="ARBA00004383"/>
    </source>
</evidence>
<dbReference type="PANTHER" id="PTHR33446:SF2">
    <property type="entry name" value="PROTEIN TONB"/>
    <property type="match status" value="1"/>
</dbReference>
<evidence type="ECO:0000256" key="9">
    <source>
        <dbReference type="ARBA" id="ARBA00023136"/>
    </source>
</evidence>
<comment type="subcellular location">
    <subcellularLocation>
        <location evidence="1">Cell inner membrane</location>
        <topology evidence="1">Single-pass membrane protein</topology>
        <orientation evidence="1">Periplasmic side</orientation>
    </subcellularLocation>
</comment>
<name>A0A0P0L6B1_PHOVU</name>
<dbReference type="EMBL" id="CP013020">
    <property type="protein sequence ID" value="ALK83614.1"/>
    <property type="molecule type" value="Genomic_DNA"/>
</dbReference>
<keyword evidence="4" id="KW-1003">Cell membrane</keyword>
<comment type="similarity">
    <text evidence="2">Belongs to the TonB family.</text>
</comment>
<dbReference type="AlphaFoldDB" id="A0A0P0L6B1"/>
<sequence>MKIRILHFVLSSCLIFGCTSKSSKNKIVDFDSIQTAKLIAEPIDVPNEETIHVNYETPVPIKYIPVVEEEKTDIYQIATDIPPEFPKGNKAVLDFIYDNLKYPSDALEKGIQGRVIVGVVIDENGSVAQPKILKSISPSLDKEALRIVSIMPKWKAGKLNGVPVKVKMSFPVIFKLPNDDNALKTDSLIESIEE</sequence>
<feature type="domain" description="TonB C-terminal" evidence="10">
    <location>
        <begin position="87"/>
        <end position="183"/>
    </location>
</feature>
<keyword evidence="8" id="KW-1133">Transmembrane helix</keyword>
<evidence type="ECO:0000313" key="11">
    <source>
        <dbReference type="EMBL" id="ALK83614.1"/>
    </source>
</evidence>
<keyword evidence="7" id="KW-0653">Protein transport</keyword>
<dbReference type="PROSITE" id="PS51257">
    <property type="entry name" value="PROKAR_LIPOPROTEIN"/>
    <property type="match status" value="1"/>
</dbReference>
<evidence type="ECO:0000256" key="5">
    <source>
        <dbReference type="ARBA" id="ARBA00022519"/>
    </source>
</evidence>
<dbReference type="InterPro" id="IPR006260">
    <property type="entry name" value="TonB/TolA_C"/>
</dbReference>
<reference evidence="11 13" key="2">
    <citation type="journal article" date="2016" name="Genome Biol. Evol.">
        <title>Extensive mobilome-driven genome diversification in mouse gut-associated Bacteroides vulgatus mpk.</title>
        <authorList>
            <person name="Lange A."/>
            <person name="Beier S."/>
            <person name="Steimle A."/>
            <person name="Autenrieth I.B."/>
            <person name="Huson D.H."/>
            <person name="Frick J.S."/>
        </authorList>
    </citation>
    <scope>NUCLEOTIDE SEQUENCE [LARGE SCALE GENOMIC DNA]</scope>
    <source>
        <strain evidence="11">Mpk</strain>
        <strain evidence="13">mpk</strain>
    </source>
</reference>
<dbReference type="InterPro" id="IPR051045">
    <property type="entry name" value="TonB-dependent_transducer"/>
</dbReference>
<evidence type="ECO:0000256" key="3">
    <source>
        <dbReference type="ARBA" id="ARBA00022448"/>
    </source>
</evidence>
<dbReference type="GO" id="GO:0098797">
    <property type="term" value="C:plasma membrane protein complex"/>
    <property type="evidence" value="ECO:0007669"/>
    <property type="project" value="TreeGrafter"/>
</dbReference>
<dbReference type="Gene3D" id="3.30.1150.10">
    <property type="match status" value="1"/>
</dbReference>
<dbReference type="SUPFAM" id="SSF74653">
    <property type="entry name" value="TolA/TonB C-terminal domain"/>
    <property type="match status" value="1"/>
</dbReference>
<dbReference type="RefSeq" id="WP_057098813.1">
    <property type="nucleotide sequence ID" value="NZ_JAHPYS010000037.1"/>
</dbReference>
<dbReference type="GO" id="GO:0031992">
    <property type="term" value="F:energy transducer activity"/>
    <property type="evidence" value="ECO:0007669"/>
    <property type="project" value="TreeGrafter"/>
</dbReference>
<gene>
    <name evidence="11" type="ORF">BvMPK_0997</name>
    <name evidence="12" type="ORF">KTG10_16055</name>
</gene>
<evidence type="ECO:0000256" key="4">
    <source>
        <dbReference type="ARBA" id="ARBA00022475"/>
    </source>
</evidence>
<keyword evidence="9" id="KW-0472">Membrane</keyword>
<dbReference type="Proteomes" id="UP000061587">
    <property type="component" value="Chromosome"/>
</dbReference>
<dbReference type="Pfam" id="PF03544">
    <property type="entry name" value="TonB_C"/>
    <property type="match status" value="1"/>
</dbReference>
<keyword evidence="6" id="KW-0812">Transmembrane</keyword>
<dbReference type="Proteomes" id="UP000736888">
    <property type="component" value="Unassembled WGS sequence"/>
</dbReference>
<dbReference type="EMBL" id="JAHPYS010000037">
    <property type="protein sequence ID" value="MBU9140229.1"/>
    <property type="molecule type" value="Genomic_DNA"/>
</dbReference>
<evidence type="ECO:0000256" key="7">
    <source>
        <dbReference type="ARBA" id="ARBA00022927"/>
    </source>
</evidence>
<evidence type="ECO:0000313" key="13">
    <source>
        <dbReference type="Proteomes" id="UP000061587"/>
    </source>
</evidence>
<dbReference type="PROSITE" id="PS52015">
    <property type="entry name" value="TONB_CTD"/>
    <property type="match status" value="1"/>
</dbReference>
<evidence type="ECO:0000256" key="6">
    <source>
        <dbReference type="ARBA" id="ARBA00022692"/>
    </source>
</evidence>
<dbReference type="NCBIfam" id="TIGR01352">
    <property type="entry name" value="tonB_Cterm"/>
    <property type="match status" value="1"/>
</dbReference>
<proteinExistence type="inferred from homology"/>
<evidence type="ECO:0000256" key="8">
    <source>
        <dbReference type="ARBA" id="ARBA00022989"/>
    </source>
</evidence>
<keyword evidence="5" id="KW-0997">Cell inner membrane</keyword>
<evidence type="ECO:0000313" key="12">
    <source>
        <dbReference type="EMBL" id="MBU9140229.1"/>
    </source>
</evidence>
<reference evidence="12" key="3">
    <citation type="submission" date="2021-06" db="EMBL/GenBank/DDBJ databases">
        <title>Collection of gut derived symbiotic bacterial strains cultured from healthy donors.</title>
        <authorList>
            <person name="Lin H."/>
            <person name="Littmann E."/>
            <person name="Pamer E.G."/>
        </authorList>
    </citation>
    <scope>NUCLEOTIDE SEQUENCE</scope>
    <source>
        <strain evidence="12">MSK.6.33</strain>
    </source>
</reference>
<dbReference type="PANTHER" id="PTHR33446">
    <property type="entry name" value="PROTEIN TONB-RELATED"/>
    <property type="match status" value="1"/>
</dbReference>
<dbReference type="PATRIC" id="fig|821.40.peg.1180"/>
<accession>A0A0P0L6B1</accession>
<keyword evidence="3" id="KW-0813">Transport</keyword>
<reference evidence="13" key="1">
    <citation type="submission" date="2015-10" db="EMBL/GenBank/DDBJ databases">
        <title>Extensive mobilome-driven genome diversification in gut-associated Bacteroides vulgatus mpk.</title>
        <authorList>
            <person name="Beier S."/>
            <person name="Lange A."/>
            <person name="Huson D.H."/>
            <person name="Frick J.-S."/>
            <person name="Autenrieth I.B."/>
        </authorList>
    </citation>
    <scope>NUCLEOTIDE SEQUENCE [LARGE SCALE GENOMIC DNA]</scope>
    <source>
        <strain evidence="13">mpk</strain>
    </source>
</reference>
<evidence type="ECO:0000259" key="10">
    <source>
        <dbReference type="PROSITE" id="PS52015"/>
    </source>
</evidence>
<dbReference type="GO" id="GO:0055085">
    <property type="term" value="P:transmembrane transport"/>
    <property type="evidence" value="ECO:0007669"/>
    <property type="project" value="InterPro"/>
</dbReference>
<dbReference type="InterPro" id="IPR037682">
    <property type="entry name" value="TonB_C"/>
</dbReference>
<protein>
    <submittedName>
        <fullName evidence="12">Energy transducer TonB</fullName>
    </submittedName>
    <submittedName>
        <fullName evidence="11">Outer membrane protein TonB</fullName>
    </submittedName>
</protein>
<evidence type="ECO:0000256" key="2">
    <source>
        <dbReference type="ARBA" id="ARBA00006555"/>
    </source>
</evidence>